<accession>A0AAV1ZD22</accession>
<reference evidence="2 3" key="1">
    <citation type="submission" date="2024-04" db="EMBL/GenBank/DDBJ databases">
        <authorList>
            <person name="Rising A."/>
            <person name="Reimegard J."/>
            <person name="Sonavane S."/>
            <person name="Akerstrom W."/>
            <person name="Nylinder S."/>
            <person name="Hedman E."/>
            <person name="Kallberg Y."/>
        </authorList>
    </citation>
    <scope>NUCLEOTIDE SEQUENCE [LARGE SCALE GENOMIC DNA]</scope>
</reference>
<dbReference type="FunFam" id="2.60.40.10:FF:000129">
    <property type="entry name" value="CLUMA_CG018772, isoform A"/>
    <property type="match status" value="1"/>
</dbReference>
<dbReference type="SMART" id="SM00408">
    <property type="entry name" value="IGc2"/>
    <property type="match status" value="2"/>
</dbReference>
<keyword evidence="3" id="KW-1185">Reference proteome</keyword>
<dbReference type="InterPro" id="IPR003599">
    <property type="entry name" value="Ig_sub"/>
</dbReference>
<dbReference type="SUPFAM" id="SSF48726">
    <property type="entry name" value="Immunoglobulin"/>
    <property type="match status" value="2"/>
</dbReference>
<dbReference type="InterPro" id="IPR036179">
    <property type="entry name" value="Ig-like_dom_sf"/>
</dbReference>
<dbReference type="InterPro" id="IPR013783">
    <property type="entry name" value="Ig-like_fold"/>
</dbReference>
<dbReference type="EMBL" id="CAXIEN010000041">
    <property type="protein sequence ID" value="CAL1269460.1"/>
    <property type="molecule type" value="Genomic_DNA"/>
</dbReference>
<organism evidence="2 3">
    <name type="scientific">Larinioides sclopetarius</name>
    <dbReference type="NCBI Taxonomy" id="280406"/>
    <lineage>
        <taxon>Eukaryota</taxon>
        <taxon>Metazoa</taxon>
        <taxon>Ecdysozoa</taxon>
        <taxon>Arthropoda</taxon>
        <taxon>Chelicerata</taxon>
        <taxon>Arachnida</taxon>
        <taxon>Araneae</taxon>
        <taxon>Araneomorphae</taxon>
        <taxon>Entelegynae</taxon>
        <taxon>Araneoidea</taxon>
        <taxon>Araneidae</taxon>
        <taxon>Larinioides</taxon>
    </lineage>
</organism>
<evidence type="ECO:0000259" key="1">
    <source>
        <dbReference type="PROSITE" id="PS50835"/>
    </source>
</evidence>
<dbReference type="InterPro" id="IPR007110">
    <property type="entry name" value="Ig-like_dom"/>
</dbReference>
<dbReference type="InterPro" id="IPR013098">
    <property type="entry name" value="Ig_I-set"/>
</dbReference>
<dbReference type="Gene3D" id="2.60.40.10">
    <property type="entry name" value="Immunoglobulins"/>
    <property type="match status" value="2"/>
</dbReference>
<dbReference type="InterPro" id="IPR003598">
    <property type="entry name" value="Ig_sub2"/>
</dbReference>
<evidence type="ECO:0000313" key="3">
    <source>
        <dbReference type="Proteomes" id="UP001497382"/>
    </source>
</evidence>
<dbReference type="AlphaFoldDB" id="A0AAV1ZD22"/>
<comment type="caution">
    <text evidence="2">The sequence shown here is derived from an EMBL/GenBank/DDBJ whole genome shotgun (WGS) entry which is preliminary data.</text>
</comment>
<dbReference type="Proteomes" id="UP001497382">
    <property type="component" value="Unassembled WGS sequence"/>
</dbReference>
<dbReference type="SMART" id="SM00409">
    <property type="entry name" value="IG"/>
    <property type="match status" value="2"/>
</dbReference>
<dbReference type="FunFam" id="2.60.40.10:FF:000533">
    <property type="entry name" value="Uncharacterized protein, isoform A"/>
    <property type="match status" value="1"/>
</dbReference>
<name>A0AAV1ZD22_9ARAC</name>
<dbReference type="PANTHER" id="PTHR23279:SF36">
    <property type="entry name" value="DEFECTIVE PROBOSCIS EXTENSION RESPONSE 9, ISOFORM A"/>
    <property type="match status" value="1"/>
</dbReference>
<dbReference type="PANTHER" id="PTHR23279">
    <property type="entry name" value="DEFECTIVE PROBOSCIS EXTENSION RESPONSE DPR -RELATED"/>
    <property type="match status" value="1"/>
</dbReference>
<dbReference type="GO" id="GO:0050808">
    <property type="term" value="P:synapse organization"/>
    <property type="evidence" value="ECO:0007669"/>
    <property type="project" value="TreeGrafter"/>
</dbReference>
<dbReference type="Pfam" id="PF13927">
    <property type="entry name" value="Ig_3"/>
    <property type="match status" value="1"/>
</dbReference>
<dbReference type="GO" id="GO:0032589">
    <property type="term" value="C:neuron projection membrane"/>
    <property type="evidence" value="ECO:0007669"/>
    <property type="project" value="TreeGrafter"/>
</dbReference>
<evidence type="ECO:0000313" key="2">
    <source>
        <dbReference type="EMBL" id="CAL1269460.1"/>
    </source>
</evidence>
<dbReference type="InterPro" id="IPR037448">
    <property type="entry name" value="Zig-8"/>
</dbReference>
<feature type="domain" description="Ig-like" evidence="1">
    <location>
        <begin position="196"/>
        <end position="287"/>
    </location>
</feature>
<gene>
    <name evidence="2" type="ORF">LARSCL_LOCUS4740</name>
</gene>
<protein>
    <recommendedName>
        <fullName evidence="1">Ig-like domain-containing protein</fullName>
    </recommendedName>
</protein>
<dbReference type="CDD" id="cd00096">
    <property type="entry name" value="Ig"/>
    <property type="match status" value="1"/>
</dbReference>
<proteinExistence type="predicted"/>
<feature type="domain" description="Ig-like" evidence="1">
    <location>
        <begin position="72"/>
        <end position="179"/>
    </location>
</feature>
<dbReference type="PROSITE" id="PS50835">
    <property type="entry name" value="IG_LIKE"/>
    <property type="match status" value="2"/>
</dbReference>
<dbReference type="Pfam" id="PF07679">
    <property type="entry name" value="I-set"/>
    <property type="match status" value="1"/>
</dbReference>
<sequence>MARYHRKVEPVVKVMQIARITFFCILITMELSYSFGRAEVCAEDHKTDLSKSWQKFRPLSRQARRVDQDLVPYFDNSTSKNVTTTSGKTAYLPCRVRHLGDRTVSWIRRKDLHVLTVGRFTYTSDQRFQTIHLENSDDWTLQVKYPQSKDGGVYECQVSTVPKMSHFVNLNVIDRSQLSGKLEQDTRGIFGTSTESKAKIIGGPTLYINSGSTINLTCLVMESPVPPDYVFWYHNGKVINYDSPRGISVHTEKAQRTTSKLLISNAQPSDSGNYSCVPSNAEPAAIGLHVLNGEHPAAMQHGKHTSSGSGLPTSWNIQLYLIMNIALLTFNKR</sequence>